<organism evidence="1 2">
    <name type="scientific">Rhodococcus aetherivorans</name>
    <dbReference type="NCBI Taxonomy" id="191292"/>
    <lineage>
        <taxon>Bacteria</taxon>
        <taxon>Bacillati</taxon>
        <taxon>Actinomycetota</taxon>
        <taxon>Actinomycetes</taxon>
        <taxon>Mycobacteriales</taxon>
        <taxon>Nocardiaceae</taxon>
        <taxon>Rhodococcus</taxon>
    </lineage>
</organism>
<reference evidence="1 2" key="1">
    <citation type="journal article" date="2018" name="Biodegradation">
        <title>1,4-Dioxane degradation characteristics of Rhodococcus aetherivorans JCM 14343.</title>
        <authorList>
            <person name="Inoue D."/>
            <person name="Tsunoda T."/>
            <person name="Yamamoto N."/>
            <person name="Ike M."/>
            <person name="Sei K."/>
        </authorList>
    </citation>
    <scope>NUCLEOTIDE SEQUENCE [LARGE SCALE GENOMIC DNA]</scope>
    <source>
        <strain evidence="1 2">JCM 14343</strain>
    </source>
</reference>
<dbReference type="Proteomes" id="UP000325466">
    <property type="component" value="Unassembled WGS sequence"/>
</dbReference>
<evidence type="ECO:0000313" key="2">
    <source>
        <dbReference type="Proteomes" id="UP000325466"/>
    </source>
</evidence>
<gene>
    <name evidence="1" type="ORF">RAJCM14343_3949</name>
</gene>
<protein>
    <recommendedName>
        <fullName evidence="3">Phage protein</fullName>
    </recommendedName>
</protein>
<keyword evidence="2" id="KW-1185">Reference proteome</keyword>
<sequence>MALQTSYNVELWTRAGQRICDITHLAKKLYWEEERNEAERLTFSLNLDAFEDYLINKVGADPVSNFREGQTEIKIRENGDYLFGTQLYYAPIDIGADDITISVTATGYLNFFKDRYPDPAIAYSNEESVDIFFGLVQQAQAVPYGDYGIIIPASGYYVTGKLRDRTYENYTSSTKLNMQRLTNLVDGKFDFRFLPDKTLMTYAAVGSPRTDFKLTFDREHDRSSIDSGRLNRGANNLYNQVIGQGSGLGDDMITSIKEDEPSQNEFGLRQLPVQFNEVKESTTLDENAQAELDRRKRLLRMPQITLSAADLPAVRIEVGDIIPIQMKGRKLLEDITGLYRIERKECHVDDNHFLEKVTLYFEKTGEYSA</sequence>
<evidence type="ECO:0000313" key="1">
    <source>
        <dbReference type="EMBL" id="GES38684.1"/>
    </source>
</evidence>
<accession>A0ABQ0YQE7</accession>
<name>A0ABQ0YQE7_9NOCA</name>
<proteinExistence type="predicted"/>
<evidence type="ECO:0008006" key="3">
    <source>
        <dbReference type="Google" id="ProtNLM"/>
    </source>
</evidence>
<dbReference type="EMBL" id="BLAH01000096">
    <property type="protein sequence ID" value="GES38684.1"/>
    <property type="molecule type" value="Genomic_DNA"/>
</dbReference>
<comment type="caution">
    <text evidence="1">The sequence shown here is derived from an EMBL/GenBank/DDBJ whole genome shotgun (WGS) entry which is preliminary data.</text>
</comment>
<dbReference type="RefSeq" id="WP_043800755.1">
    <property type="nucleotide sequence ID" value="NZ_BAAAYP010000023.1"/>
</dbReference>